<feature type="binding site" evidence="3">
    <location>
        <position position="154"/>
    </location>
    <ligand>
        <name>Zn(2+)</name>
        <dbReference type="ChEBI" id="CHEBI:29105"/>
        <note>catalytic</note>
    </ligand>
</feature>
<reference evidence="6" key="1">
    <citation type="journal article" date="2020" name="bioRxiv">
        <title>Chromosome-level reference genome of the European wasp spider Argiope bruennichi: a resource for studies on range expansion and evolutionary adaptation.</title>
        <authorList>
            <person name="Sheffer M.M."/>
            <person name="Hoppe A."/>
            <person name="Krehenwinkel H."/>
            <person name="Uhl G."/>
            <person name="Kuss A.W."/>
            <person name="Jensen L."/>
            <person name="Jensen C."/>
            <person name="Gillespie R.G."/>
            <person name="Hoff K.J."/>
            <person name="Prost S."/>
        </authorList>
    </citation>
    <scope>NUCLEOTIDE SEQUENCE</scope>
</reference>
<dbReference type="EMBL" id="JABXBU010002228">
    <property type="protein sequence ID" value="KAF8771602.1"/>
    <property type="molecule type" value="Genomic_DNA"/>
</dbReference>
<reference evidence="6" key="2">
    <citation type="submission" date="2020-06" db="EMBL/GenBank/DDBJ databases">
        <authorList>
            <person name="Sheffer M."/>
        </authorList>
    </citation>
    <scope>NUCLEOTIDE SEQUENCE</scope>
</reference>
<keyword evidence="3 4" id="KW-0482">Metalloprotease</keyword>
<dbReference type="GO" id="GO:0008270">
    <property type="term" value="F:zinc ion binding"/>
    <property type="evidence" value="ECO:0007669"/>
    <property type="project" value="UniProtKB-UniRule"/>
</dbReference>
<dbReference type="PROSITE" id="PS51864">
    <property type="entry name" value="ASTACIN"/>
    <property type="match status" value="1"/>
</dbReference>
<evidence type="ECO:0000313" key="6">
    <source>
        <dbReference type="EMBL" id="KAF8771602.1"/>
    </source>
</evidence>
<dbReference type="Gene3D" id="3.40.390.10">
    <property type="entry name" value="Collagenase (Catalytic Domain)"/>
    <property type="match status" value="1"/>
</dbReference>
<dbReference type="GO" id="GO:0004222">
    <property type="term" value="F:metalloendopeptidase activity"/>
    <property type="evidence" value="ECO:0007669"/>
    <property type="project" value="UniProtKB-UniRule"/>
</dbReference>
<gene>
    <name evidence="6" type="ORF">HNY73_018998</name>
</gene>
<feature type="domain" description="Peptidase M12A" evidence="5">
    <location>
        <begin position="50"/>
        <end position="246"/>
    </location>
</feature>
<protein>
    <recommendedName>
        <fullName evidence="4">Metalloendopeptidase</fullName>
        <ecNumber evidence="4">3.4.24.-</ecNumber>
    </recommendedName>
</protein>
<comment type="cofactor">
    <cofactor evidence="3 4">
        <name>Zn(2+)</name>
        <dbReference type="ChEBI" id="CHEBI:29105"/>
    </cofactor>
    <text evidence="3 4">Binds 1 zinc ion per subunit.</text>
</comment>
<dbReference type="PANTHER" id="PTHR10127">
    <property type="entry name" value="DISCOIDIN, CUB, EGF, LAMININ , AND ZINC METALLOPROTEASE DOMAIN CONTAINING"/>
    <property type="match status" value="1"/>
</dbReference>
<dbReference type="PANTHER" id="PTHR10127:SF883">
    <property type="entry name" value="ZINC METALLOPROTEINASE NAS-8"/>
    <property type="match status" value="1"/>
</dbReference>
<evidence type="ECO:0000313" key="7">
    <source>
        <dbReference type="Proteomes" id="UP000807504"/>
    </source>
</evidence>
<evidence type="ECO:0000256" key="3">
    <source>
        <dbReference type="PROSITE-ProRule" id="PRU01211"/>
    </source>
</evidence>
<organism evidence="6 7">
    <name type="scientific">Argiope bruennichi</name>
    <name type="common">Wasp spider</name>
    <name type="synonym">Aranea bruennichi</name>
    <dbReference type="NCBI Taxonomy" id="94029"/>
    <lineage>
        <taxon>Eukaryota</taxon>
        <taxon>Metazoa</taxon>
        <taxon>Ecdysozoa</taxon>
        <taxon>Arthropoda</taxon>
        <taxon>Chelicerata</taxon>
        <taxon>Arachnida</taxon>
        <taxon>Araneae</taxon>
        <taxon>Araneomorphae</taxon>
        <taxon>Entelegynae</taxon>
        <taxon>Araneoidea</taxon>
        <taxon>Araneidae</taxon>
        <taxon>Argiope</taxon>
    </lineage>
</organism>
<keyword evidence="7" id="KW-1185">Reference proteome</keyword>
<dbReference type="InterPro" id="IPR034035">
    <property type="entry name" value="Astacin-like_dom"/>
</dbReference>
<comment type="subunit">
    <text evidence="1">Monomer.</text>
</comment>
<keyword evidence="3 4" id="KW-0479">Metal-binding</keyword>
<sequence>MKVFSKIYRYWIFCGCIYCTASMPKIDSMKGSKEGIKDAFEYEANLAEKQFTESLPVYKWTSNRVPFVISKEMSPNMTSTILEAINTWNKDFGNCIKWIPRRLERDYVYFTNGSFCHSEVGRVKYKQLIVLNEENCMGRGFILHEMMHAVGFTHEHNRADRDKYIEILFLNIPYEWRNQYKKESLDAMMELGPYDYYSVMHYEVQSPDRNKPAFRVIPKTIDVSKIGQRDVLSEMDKLKVKRLYCPSKL</sequence>
<name>A0A8T0EES3_ARGBR</name>
<comment type="caution">
    <text evidence="6">The sequence shown here is derived from an EMBL/GenBank/DDBJ whole genome shotgun (WGS) entry which is preliminary data.</text>
</comment>
<dbReference type="InterPro" id="IPR001506">
    <property type="entry name" value="Peptidase_M12A"/>
</dbReference>
<dbReference type="InterPro" id="IPR006026">
    <property type="entry name" value="Peptidase_Metallo"/>
</dbReference>
<dbReference type="Proteomes" id="UP000807504">
    <property type="component" value="Unassembled WGS sequence"/>
</dbReference>
<comment type="function">
    <text evidence="2">Zinc metalloprotease. Provoques deadhesion of endothelial cells from cell cultures, and also degradation of fibronectin, fibrinogen and gelatin in vitro. Its role in the venom is not fully understood but it might act as a spreading factor that facilitates diffusion of other venom toxins. Alternatively, it might be involved in the proteolytic processing of other venom toxins or it might play a role in extra-oral digestion of prey.</text>
</comment>
<dbReference type="GO" id="GO:0006508">
    <property type="term" value="P:proteolysis"/>
    <property type="evidence" value="ECO:0007669"/>
    <property type="project" value="UniProtKB-KW"/>
</dbReference>
<dbReference type="Pfam" id="PF01400">
    <property type="entry name" value="Astacin"/>
    <property type="match status" value="1"/>
</dbReference>
<dbReference type="EC" id="3.4.24.-" evidence="4"/>
<keyword evidence="3 4" id="KW-0645">Protease</keyword>
<dbReference type="SMART" id="SM00235">
    <property type="entry name" value="ZnMc"/>
    <property type="match status" value="1"/>
</dbReference>
<proteinExistence type="predicted"/>
<keyword evidence="3 4" id="KW-0862">Zinc</keyword>
<feature type="active site" evidence="3">
    <location>
        <position position="145"/>
    </location>
</feature>
<dbReference type="SUPFAM" id="SSF55486">
    <property type="entry name" value="Metalloproteases ('zincins'), catalytic domain"/>
    <property type="match status" value="1"/>
</dbReference>
<dbReference type="PRINTS" id="PR00480">
    <property type="entry name" value="ASTACIN"/>
</dbReference>
<dbReference type="AlphaFoldDB" id="A0A8T0EES3"/>
<feature type="binding site" evidence="3">
    <location>
        <position position="144"/>
    </location>
    <ligand>
        <name>Zn(2+)</name>
        <dbReference type="ChEBI" id="CHEBI:29105"/>
        <note>catalytic</note>
    </ligand>
</feature>
<dbReference type="CDD" id="cd04280">
    <property type="entry name" value="ZnMc_astacin_like"/>
    <property type="match status" value="1"/>
</dbReference>
<evidence type="ECO:0000259" key="5">
    <source>
        <dbReference type="PROSITE" id="PS51864"/>
    </source>
</evidence>
<evidence type="ECO:0000256" key="1">
    <source>
        <dbReference type="ARBA" id="ARBA00011245"/>
    </source>
</evidence>
<comment type="caution">
    <text evidence="3">Lacks conserved residue(s) required for the propagation of feature annotation.</text>
</comment>
<evidence type="ECO:0000256" key="4">
    <source>
        <dbReference type="RuleBase" id="RU361183"/>
    </source>
</evidence>
<dbReference type="InterPro" id="IPR024079">
    <property type="entry name" value="MetalloPept_cat_dom_sf"/>
</dbReference>
<keyword evidence="3 4" id="KW-0378">Hydrolase</keyword>
<evidence type="ECO:0000256" key="2">
    <source>
        <dbReference type="ARBA" id="ARBA00025529"/>
    </source>
</evidence>
<feature type="binding site" evidence="3">
    <location>
        <position position="148"/>
    </location>
    <ligand>
        <name>Zn(2+)</name>
        <dbReference type="ChEBI" id="CHEBI:29105"/>
        <note>catalytic</note>
    </ligand>
</feature>
<accession>A0A8T0EES3</accession>